<sequence>MSNLECSPRDCTGLHEIDSLWNLHEDFSVTHAAALVGGYNPTTIDRCKDDPSFQEVYPKYAVTFEALTKAIMNGRLRAKLRFTAREYGYLDYLEEVDRAELDLPHGRGSSAKKGEVLTPDSRYFYNPDPDWSLSTVAREDLINWLTRRGIKSGFFFQMAADGPGYLDPSSERYAPKLASAVRAWEAVTVPNGMHPKQALMKWVREHAAEYGLTNDEGKPNETAVDEIAKVANWQPVGGAPKTPGA</sequence>
<dbReference type="Proteomes" id="UP001189915">
    <property type="component" value="Unassembled WGS sequence"/>
</dbReference>
<comment type="caution">
    <text evidence="1">The sequence shown here is derived from an EMBL/GenBank/DDBJ whole genome shotgun (WGS) entry which is preliminary data.</text>
</comment>
<organism evidence="1 2">
    <name type="scientific">Ralstonia wenshanensis</name>
    <dbReference type="NCBI Taxonomy" id="2842456"/>
    <lineage>
        <taxon>Bacteria</taxon>
        <taxon>Pseudomonadati</taxon>
        <taxon>Pseudomonadota</taxon>
        <taxon>Betaproteobacteria</taxon>
        <taxon>Burkholderiales</taxon>
        <taxon>Burkholderiaceae</taxon>
        <taxon>Ralstonia</taxon>
    </lineage>
</organism>
<protein>
    <submittedName>
        <fullName evidence="1">Uncharacterized protein</fullName>
    </submittedName>
</protein>
<name>A0AAD2B5B3_9RALS</name>
<dbReference type="EMBL" id="CATWAF010000004">
    <property type="protein sequence ID" value="CAJ0700600.1"/>
    <property type="molecule type" value="Genomic_DNA"/>
</dbReference>
<accession>A0AAD2B5B3</accession>
<reference evidence="1 2" key="1">
    <citation type="submission" date="2023-07" db="EMBL/GenBank/DDBJ databases">
        <authorList>
            <person name="Peeters C."/>
        </authorList>
    </citation>
    <scope>NUCLEOTIDE SEQUENCE [LARGE SCALE GENOMIC DNA]</scope>
    <source>
        <strain evidence="1 2">LMG 18091</strain>
    </source>
</reference>
<evidence type="ECO:0000313" key="2">
    <source>
        <dbReference type="Proteomes" id="UP001189915"/>
    </source>
</evidence>
<evidence type="ECO:0000313" key="1">
    <source>
        <dbReference type="EMBL" id="CAJ0700600.1"/>
    </source>
</evidence>
<proteinExistence type="predicted"/>
<dbReference type="AlphaFoldDB" id="A0AAD2B5B3"/>
<gene>
    <name evidence="1" type="ORF">LMG18091_03228</name>
</gene>
<keyword evidence="2" id="KW-1185">Reference proteome</keyword>
<dbReference type="RefSeq" id="WP_316870569.1">
    <property type="nucleotide sequence ID" value="NZ_CATWAF010000004.1"/>
</dbReference>